<evidence type="ECO:0000256" key="1">
    <source>
        <dbReference type="ARBA" id="ARBA00004571"/>
    </source>
</evidence>
<keyword evidence="15" id="KW-0675">Receptor</keyword>
<evidence type="ECO:0000259" key="13">
    <source>
        <dbReference type="Pfam" id="PF00593"/>
    </source>
</evidence>
<evidence type="ECO:0000256" key="8">
    <source>
        <dbReference type="ARBA" id="ARBA00023077"/>
    </source>
</evidence>
<keyword evidence="16" id="KW-1185">Reference proteome</keyword>
<dbReference type="CDD" id="cd01347">
    <property type="entry name" value="ligand_gated_channel"/>
    <property type="match status" value="1"/>
</dbReference>
<evidence type="ECO:0000259" key="14">
    <source>
        <dbReference type="Pfam" id="PF07715"/>
    </source>
</evidence>
<dbReference type="InterPro" id="IPR000531">
    <property type="entry name" value="Beta-barrel_TonB"/>
</dbReference>
<dbReference type="EMBL" id="AAOA02000001">
    <property type="protein sequence ID" value="EAQ95790.2"/>
    <property type="molecule type" value="Genomic_DNA"/>
</dbReference>
<organism evidence="15 16">
    <name type="scientific">Congregibacter litoralis KT71</name>
    <dbReference type="NCBI Taxonomy" id="314285"/>
    <lineage>
        <taxon>Bacteria</taxon>
        <taxon>Pseudomonadati</taxon>
        <taxon>Pseudomonadota</taxon>
        <taxon>Gammaproteobacteria</taxon>
        <taxon>Cellvibrionales</taxon>
        <taxon>Halieaceae</taxon>
        <taxon>Congregibacter</taxon>
    </lineage>
</organism>
<keyword evidence="2 11" id="KW-0813">Transport</keyword>
<dbReference type="PANTHER" id="PTHR32552">
    <property type="entry name" value="FERRICHROME IRON RECEPTOR-RELATED"/>
    <property type="match status" value="1"/>
</dbReference>
<dbReference type="SUPFAM" id="SSF56935">
    <property type="entry name" value="Porins"/>
    <property type="match status" value="1"/>
</dbReference>
<keyword evidence="6" id="KW-0408">Iron</keyword>
<evidence type="ECO:0000256" key="11">
    <source>
        <dbReference type="PROSITE-ProRule" id="PRU01360"/>
    </source>
</evidence>
<keyword evidence="8 12" id="KW-0798">TonB box</keyword>
<comment type="subcellular location">
    <subcellularLocation>
        <location evidence="1 11">Cell outer membrane</location>
        <topology evidence="1 11">Multi-pass membrane protein</topology>
    </subcellularLocation>
</comment>
<evidence type="ECO:0000256" key="4">
    <source>
        <dbReference type="ARBA" id="ARBA00022496"/>
    </source>
</evidence>
<keyword evidence="4" id="KW-0410">Iron transport</keyword>
<keyword evidence="7" id="KW-0406">Ion transport</keyword>
<dbReference type="PROSITE" id="PS52016">
    <property type="entry name" value="TONB_DEPENDENT_REC_3"/>
    <property type="match status" value="1"/>
</dbReference>
<dbReference type="HOGENOM" id="CLU_008287_15_2_6"/>
<feature type="domain" description="TonB-dependent receptor plug" evidence="14">
    <location>
        <begin position="61"/>
        <end position="174"/>
    </location>
</feature>
<keyword evidence="3 11" id="KW-1134">Transmembrane beta strand</keyword>
<dbReference type="PANTHER" id="PTHR32552:SF81">
    <property type="entry name" value="TONB-DEPENDENT OUTER MEMBRANE RECEPTOR"/>
    <property type="match status" value="1"/>
</dbReference>
<evidence type="ECO:0000256" key="9">
    <source>
        <dbReference type="ARBA" id="ARBA00023136"/>
    </source>
</evidence>
<evidence type="ECO:0000256" key="3">
    <source>
        <dbReference type="ARBA" id="ARBA00022452"/>
    </source>
</evidence>
<dbReference type="InterPro" id="IPR039426">
    <property type="entry name" value="TonB-dep_rcpt-like"/>
</dbReference>
<dbReference type="eggNOG" id="COG4771">
    <property type="taxonomic scope" value="Bacteria"/>
</dbReference>
<evidence type="ECO:0000256" key="5">
    <source>
        <dbReference type="ARBA" id="ARBA00022692"/>
    </source>
</evidence>
<reference evidence="15 16" key="2">
    <citation type="journal article" date="2009" name="PLoS ONE">
        <title>The photosynthetic apparatus and its regulation in the aerobic gammaproteobacterium Congregibacter litoralis gen. nov., sp. nov.</title>
        <authorList>
            <person name="Spring S."/>
            <person name="Lunsdorf H."/>
            <person name="Fuchs B.M."/>
            <person name="Tindall B.J."/>
        </authorList>
    </citation>
    <scope>NUCLEOTIDE SEQUENCE [LARGE SCALE GENOMIC DNA]</scope>
    <source>
        <strain evidence="15">KT71</strain>
    </source>
</reference>
<sequence length="803" mass="88170">MNRRHLTEESTGRTSRISPFHRPNILALATISALTCLSERAHAQNRLEEIVVTASRRDSTIQDTPYNISALSGDQITRSGVNDFGDLLRLVPGAAFLDQGARVGGNNPNIILRGINANAMIGSFDFPNVAVAPVSVYLNETPVFFPIMLKDLERVEVLRGPQGTLYGSGSVGGTLKLLTRRPETDQFTAEIRGGAYGTSSSDEGSYEASTTINAPLGDNLALRVNLATESVGGFIDAANRYRLDDSGAAVPADPSDPVNSLPVVDTVEDISDTSTDSARFALRYQPTDKIDAVISYIYQRDESDGRQIQNPFVGSRKDYVEYHATPEPYSRDVDLVSLEVDVDFGFATMTSATSYYENESDQSVDYSDFWVATTEAYYYSAFPRVISPERSITNDTGFIQELRIRSNSDGKFDWLIGGFYSDIESDVLSLYTLPGAAAWNELPRAAGDPPPYAFANNVDLNTLFDRSLTIQDIAIFGELTYHITDNWQVTVGARAFETDFEQDLVEALPHCGYYCASDGVDPNGSIFLNVNESESDQVFKANTSYNFSDNLMIYGTVVEGYRRGGANIALLNHPFFPDPPELLTFKPDLADNYEVGVKGIVNEAIQYTVAAFYIDWQDPQIDSFTPFGNPAVVNAEGARTQGLEVEMSGRLSDSLRFNLGYSYTSAELTEDFDAPDGSQGKSGDALPGVPEHTASVALDYVHSLASDSLSDVSFHLNGYYRSATDSSFEGIRFFPIDAFSIWNASATFNSKDQRWALTAFVDNISNELGITGGIPETRNGPIGQFYFVTRPRSFGLRATYRFE</sequence>
<protein>
    <submittedName>
        <fullName evidence="15">Outer membrane receptor protein, mostly Fe transport</fullName>
    </submittedName>
</protein>
<evidence type="ECO:0000256" key="6">
    <source>
        <dbReference type="ARBA" id="ARBA00023004"/>
    </source>
</evidence>
<feature type="domain" description="TonB-dependent receptor-like beta-barrel" evidence="13">
    <location>
        <begin position="326"/>
        <end position="764"/>
    </location>
</feature>
<dbReference type="GO" id="GO:0009279">
    <property type="term" value="C:cell outer membrane"/>
    <property type="evidence" value="ECO:0007669"/>
    <property type="project" value="UniProtKB-SubCell"/>
</dbReference>
<name>A4ADY0_9GAMM</name>
<evidence type="ECO:0000256" key="10">
    <source>
        <dbReference type="ARBA" id="ARBA00023237"/>
    </source>
</evidence>
<dbReference type="Gene3D" id="2.40.170.20">
    <property type="entry name" value="TonB-dependent receptor, beta-barrel domain"/>
    <property type="match status" value="1"/>
</dbReference>
<evidence type="ECO:0000256" key="7">
    <source>
        <dbReference type="ARBA" id="ARBA00023065"/>
    </source>
</evidence>
<evidence type="ECO:0000313" key="16">
    <source>
        <dbReference type="Proteomes" id="UP000019205"/>
    </source>
</evidence>
<comment type="similarity">
    <text evidence="11 12">Belongs to the TonB-dependent receptor family.</text>
</comment>
<keyword evidence="5 11" id="KW-0812">Transmembrane</keyword>
<keyword evidence="10 11" id="KW-0998">Cell outer membrane</keyword>
<dbReference type="RefSeq" id="WP_023659687.1">
    <property type="nucleotide sequence ID" value="NZ_CM002299.1"/>
</dbReference>
<dbReference type="Proteomes" id="UP000019205">
    <property type="component" value="Chromosome"/>
</dbReference>
<dbReference type="GO" id="GO:0006826">
    <property type="term" value="P:iron ion transport"/>
    <property type="evidence" value="ECO:0007669"/>
    <property type="project" value="UniProtKB-KW"/>
</dbReference>
<comment type="caution">
    <text evidence="15">The sequence shown here is derived from an EMBL/GenBank/DDBJ whole genome shotgun (WGS) entry which is preliminary data.</text>
</comment>
<gene>
    <name evidence="15" type="ORF">KT71_13614</name>
</gene>
<accession>A4ADY0</accession>
<dbReference type="AlphaFoldDB" id="A4ADY0"/>
<keyword evidence="9 11" id="KW-0472">Membrane</keyword>
<dbReference type="InterPro" id="IPR036942">
    <property type="entry name" value="Beta-barrel_TonB_sf"/>
</dbReference>
<reference evidence="15 16" key="1">
    <citation type="journal article" date="2007" name="Proc. Natl. Acad. Sci. U.S.A.">
        <title>Characterization of a marine gammaproteobacterium capable of aerobic anoxygenic photosynthesis.</title>
        <authorList>
            <person name="Fuchs B.M."/>
            <person name="Spring S."/>
            <person name="Teeling H."/>
            <person name="Quast C."/>
            <person name="Wulf J."/>
            <person name="Schattenhofer M."/>
            <person name="Yan S."/>
            <person name="Ferriera S."/>
            <person name="Johnson J."/>
            <person name="Glockner F.O."/>
            <person name="Amann R."/>
        </authorList>
    </citation>
    <scope>NUCLEOTIDE SEQUENCE [LARGE SCALE GENOMIC DNA]</scope>
    <source>
        <strain evidence="15">KT71</strain>
    </source>
</reference>
<dbReference type="OrthoDB" id="127311at2"/>
<evidence type="ECO:0000256" key="12">
    <source>
        <dbReference type="RuleBase" id="RU003357"/>
    </source>
</evidence>
<dbReference type="Pfam" id="PF00593">
    <property type="entry name" value="TonB_dep_Rec_b-barrel"/>
    <property type="match status" value="1"/>
</dbReference>
<evidence type="ECO:0000313" key="15">
    <source>
        <dbReference type="EMBL" id="EAQ95790.2"/>
    </source>
</evidence>
<dbReference type="STRING" id="314285.KT71_13614"/>
<dbReference type="InterPro" id="IPR012910">
    <property type="entry name" value="Plug_dom"/>
</dbReference>
<proteinExistence type="inferred from homology"/>
<evidence type="ECO:0000256" key="2">
    <source>
        <dbReference type="ARBA" id="ARBA00022448"/>
    </source>
</evidence>
<dbReference type="Pfam" id="PF07715">
    <property type="entry name" value="Plug"/>
    <property type="match status" value="1"/>
</dbReference>